<feature type="compositionally biased region" description="Acidic residues" evidence="2">
    <location>
        <begin position="66"/>
        <end position="78"/>
    </location>
</feature>
<evidence type="ECO:0000256" key="2">
    <source>
        <dbReference type="SAM" id="MobiDB-lite"/>
    </source>
</evidence>
<evidence type="ECO:0000313" key="6">
    <source>
        <dbReference type="Proteomes" id="UP000683417"/>
    </source>
</evidence>
<gene>
    <name evidence="5" type="ORF">BGTH12_LOCUS4194</name>
</gene>
<feature type="domain" description="Glycosyltransferase family 28 N-terminal" evidence="3">
    <location>
        <begin position="191"/>
        <end position="350"/>
    </location>
</feature>
<reference evidence="5" key="1">
    <citation type="submission" date="2020-10" db="EMBL/GenBank/DDBJ databases">
        <authorList>
            <person name="Muller C M."/>
        </authorList>
    </citation>
    <scope>NUCLEOTIDE SEQUENCE</scope>
    <source>
        <strain evidence="5">THUN-12</strain>
    </source>
</reference>
<keyword evidence="1" id="KW-0808">Transferase</keyword>
<dbReference type="InterPro" id="IPR004276">
    <property type="entry name" value="GlycoTrans_28_N"/>
</dbReference>
<feature type="region of interest" description="Disordered" evidence="2">
    <location>
        <begin position="726"/>
        <end position="758"/>
    </location>
</feature>
<sequence>MEGFEDVSRFGEVSADKFESNARSAPSTGASNLLPAMLPQTDSKGSRLSSSNSSKNYRRKSRTADEEAEDLDASDSECESCSSTASQNKRLSSENKSQKLNKNHYSNFNVSNEKFQTKGRISRNDGRLNISINDKNDRGYLAKALGASFVEHFKASSLKHHDSRTSSGPKKHSDSPTTIATKNVHPPSLNIVVMVIGSRGDIQPFLKLGKSLKNYGHRVRIATHPAFKEFVEKDSELEFFSVGGDPSELMAFMVKNPGMIPTMETLKKGEVSRKRSQMAEMFEGFWRACISATDDEKNHANIKMLNEKSPFVADAIIANPPSFAHIHCAERLGIPLHLMFTFPYSPTQEFPHPLANIKKSNLDLGYTNFMSYPLVEMMTWQGLGDLVNKFRVKTLGLEPVSTLWAPGQLYRLKVPYTYLWSPTLVPKPGDWGEEIDIAGFIFLELASSFIPPKDLISFLNIGPAPIYIGFGSIVVEDSDGFTRMILDAIKEAGVRAVISEGWGGLGKGEIPDNVFLLGNVPHDWLFPKVSAVIHHGGAGTTAAGMKFGKPTMIVPFFGDQRFWGERIEKSGAGASPIPHKSLTASALADGIRKCLTNEVQDHAQKIAENIRAEGDGAENAVASFHRNLELEGQQSMRCSLLKNRVAVWSLKKTDIGLSALAAELLVRAKRVNWKQLRLIRHKEWNDFEGPGEPLTGGATAIVGTFTGFATGIGSIPFKIGKNAKKRLKRSKKTKTLVNTNFENKEDEKSTSKQQVNSAAADNNLEAYRKSHSFAELLGFHGESESHTKSCREKIKTEVPDNEPLEYSDGPDEDENAGVEMAHVLKSSVGKSAGAIAKAPMDLSLAVAQGFHNAPRLYGDTTVRRPVRITGIKSGLRAAGEEFFNGIYDGFTGLVVQPYTGARDDGLVGFMKGVGMGFTGFILKDFAAVFGPFGYTLKGVHKEMVKHRQPTKFIRSARIVEGKLHLQNLDEAELKHETGAVQDGWPILKKLWHEAELKHTLHLKDRARMTQKHKIEDVKAI</sequence>
<evidence type="ECO:0000256" key="1">
    <source>
        <dbReference type="ARBA" id="ARBA00022679"/>
    </source>
</evidence>
<evidence type="ECO:0000259" key="4">
    <source>
        <dbReference type="Pfam" id="PF06722"/>
    </source>
</evidence>
<feature type="compositionally biased region" description="Acidic residues" evidence="2">
    <location>
        <begin position="799"/>
        <end position="811"/>
    </location>
</feature>
<dbReference type="InterPro" id="IPR050426">
    <property type="entry name" value="Glycosyltransferase_28"/>
</dbReference>
<dbReference type="FunFam" id="3.40.50.2000:FF:000009">
    <property type="entry name" value="Sterol 3-beta-glucosyltransferase UGT80A2"/>
    <property type="match status" value="1"/>
</dbReference>
<feature type="compositionally biased region" description="Polar residues" evidence="2">
    <location>
        <begin position="98"/>
        <end position="114"/>
    </location>
</feature>
<dbReference type="InterPro" id="IPR010610">
    <property type="entry name" value="EryCIII-like_C"/>
</dbReference>
<dbReference type="Pfam" id="PF06722">
    <property type="entry name" value="EryCIII-like_C"/>
    <property type="match status" value="1"/>
</dbReference>
<organism evidence="5 6">
    <name type="scientific">Blumeria graminis f. sp. triticale</name>
    <dbReference type="NCBI Taxonomy" id="1689686"/>
    <lineage>
        <taxon>Eukaryota</taxon>
        <taxon>Fungi</taxon>
        <taxon>Dikarya</taxon>
        <taxon>Ascomycota</taxon>
        <taxon>Pezizomycotina</taxon>
        <taxon>Leotiomycetes</taxon>
        <taxon>Erysiphales</taxon>
        <taxon>Erysiphaceae</taxon>
        <taxon>Blumeria</taxon>
    </lineage>
</organism>
<dbReference type="PANTHER" id="PTHR48050:SF5">
    <property type="entry name" value="UDP-GLUCOSE,STEROL TRANSFERASE"/>
    <property type="match status" value="1"/>
</dbReference>
<proteinExistence type="predicted"/>
<feature type="domain" description="Erythromycin biosynthesis protein CIII-like C-terminal" evidence="4">
    <location>
        <begin position="507"/>
        <end position="616"/>
    </location>
</feature>
<dbReference type="InterPro" id="IPR002213">
    <property type="entry name" value="UDP_glucos_trans"/>
</dbReference>
<feature type="compositionally biased region" description="Basic and acidic residues" evidence="2">
    <location>
        <begin position="1"/>
        <end position="20"/>
    </location>
</feature>
<feature type="region of interest" description="Disordered" evidence="2">
    <location>
        <begin position="158"/>
        <end position="183"/>
    </location>
</feature>
<dbReference type="Pfam" id="PF03033">
    <property type="entry name" value="Glyco_transf_28"/>
    <property type="match status" value="1"/>
</dbReference>
<dbReference type="Proteomes" id="UP000683417">
    <property type="component" value="Unassembled WGS sequence"/>
</dbReference>
<dbReference type="GO" id="GO:0005975">
    <property type="term" value="P:carbohydrate metabolic process"/>
    <property type="evidence" value="ECO:0007669"/>
    <property type="project" value="InterPro"/>
</dbReference>
<feature type="compositionally biased region" description="Basic and acidic residues" evidence="2">
    <location>
        <begin position="784"/>
        <end position="798"/>
    </location>
</feature>
<dbReference type="FunFam" id="3.40.50.2000:FF:000100">
    <property type="entry name" value="Glycosyltransferase family 1 protein"/>
    <property type="match status" value="1"/>
</dbReference>
<feature type="region of interest" description="Disordered" evidence="2">
    <location>
        <begin position="784"/>
        <end position="811"/>
    </location>
</feature>
<dbReference type="AlphaFoldDB" id="A0A9W4GFG9"/>
<feature type="region of interest" description="Disordered" evidence="2">
    <location>
        <begin position="1"/>
        <end position="120"/>
    </location>
</feature>
<dbReference type="EMBL" id="CAJHIT010000006">
    <property type="protein sequence ID" value="CAD6502836.1"/>
    <property type="molecule type" value="Genomic_DNA"/>
</dbReference>
<accession>A0A9W4GFG9</accession>
<feature type="compositionally biased region" description="Low complexity" evidence="2">
    <location>
        <begin position="46"/>
        <end position="55"/>
    </location>
</feature>
<dbReference type="PANTHER" id="PTHR48050">
    <property type="entry name" value="STEROL 3-BETA-GLUCOSYLTRANSFERASE"/>
    <property type="match status" value="1"/>
</dbReference>
<comment type="caution">
    <text evidence="5">The sequence shown here is derived from an EMBL/GenBank/DDBJ whole genome shotgun (WGS) entry which is preliminary data.</text>
</comment>
<feature type="compositionally biased region" description="Polar residues" evidence="2">
    <location>
        <begin position="21"/>
        <end position="31"/>
    </location>
</feature>
<name>A0A9W4GFG9_BLUGR</name>
<protein>
    <submittedName>
        <fullName evidence="5">BgTH12-05425</fullName>
    </submittedName>
</protein>
<evidence type="ECO:0000259" key="3">
    <source>
        <dbReference type="Pfam" id="PF03033"/>
    </source>
</evidence>
<dbReference type="GO" id="GO:0016906">
    <property type="term" value="F:sterol 3-beta-glucosyltransferase activity"/>
    <property type="evidence" value="ECO:0007669"/>
    <property type="project" value="UniProtKB-ARBA"/>
</dbReference>
<evidence type="ECO:0000313" key="5">
    <source>
        <dbReference type="EMBL" id="CAD6502836.1"/>
    </source>
</evidence>
<dbReference type="CDD" id="cd03784">
    <property type="entry name" value="GT1_Gtf-like"/>
    <property type="match status" value="1"/>
</dbReference>